<evidence type="ECO:0000256" key="7">
    <source>
        <dbReference type="ARBA" id="ARBA00023054"/>
    </source>
</evidence>
<proteinExistence type="predicted"/>
<dbReference type="Gene3D" id="3.40.1280.30">
    <property type="match status" value="1"/>
</dbReference>
<gene>
    <name evidence="11" type="primary">TRMT10B</name>
    <name evidence="11" type="ORF">Anas_02064</name>
</gene>
<dbReference type="InterPro" id="IPR025812">
    <property type="entry name" value="Trm10_C_MTase_dom"/>
</dbReference>
<comment type="caution">
    <text evidence="11">The sequence shown here is derived from an EMBL/GenBank/DDBJ whole genome shotgun (WGS) entry which is preliminary data.</text>
</comment>
<dbReference type="GO" id="GO:0097745">
    <property type="term" value="P:mitochondrial tRNA 5'-end processing"/>
    <property type="evidence" value="ECO:0007669"/>
    <property type="project" value="TreeGrafter"/>
</dbReference>
<dbReference type="PANTHER" id="PTHR13563:SF5">
    <property type="entry name" value="TRNA METHYLTRANSFERASE 10 HOMOLOG C"/>
    <property type="match status" value="1"/>
</dbReference>
<protein>
    <recommendedName>
        <fullName evidence="9">RNA (guanine-9-)-methyltransferase domain-containing protein 1</fullName>
    </recommendedName>
</protein>
<accession>A0A5N5SY18</accession>
<dbReference type="GO" id="GO:0070131">
    <property type="term" value="P:positive regulation of mitochondrial translation"/>
    <property type="evidence" value="ECO:0007669"/>
    <property type="project" value="TreeGrafter"/>
</dbReference>
<dbReference type="InterPro" id="IPR038459">
    <property type="entry name" value="MT_TRM10-typ_sf"/>
</dbReference>
<evidence type="ECO:0000256" key="2">
    <source>
        <dbReference type="ARBA" id="ARBA00022603"/>
    </source>
</evidence>
<dbReference type="GO" id="GO:0005654">
    <property type="term" value="C:nucleoplasm"/>
    <property type="evidence" value="ECO:0007669"/>
    <property type="project" value="TreeGrafter"/>
</dbReference>
<keyword evidence="6" id="KW-0809">Transit peptide</keyword>
<dbReference type="OrthoDB" id="9976048at2759"/>
<keyword evidence="2 11" id="KW-0489">Methyltransferase</keyword>
<dbReference type="AlphaFoldDB" id="A0A5N5SY18"/>
<reference evidence="11 12" key="1">
    <citation type="journal article" date="2019" name="PLoS Biol.">
        <title>Sex chromosomes control vertical transmission of feminizing Wolbachia symbionts in an isopod.</title>
        <authorList>
            <person name="Becking T."/>
            <person name="Chebbi M.A."/>
            <person name="Giraud I."/>
            <person name="Moumen B."/>
            <person name="Laverre T."/>
            <person name="Caubet Y."/>
            <person name="Peccoud J."/>
            <person name="Gilbert C."/>
            <person name="Cordaux R."/>
        </authorList>
    </citation>
    <scope>NUCLEOTIDE SEQUENCE [LARGE SCALE GENOMIC DNA]</scope>
    <source>
        <strain evidence="11">ANa2</strain>
        <tissue evidence="11">Whole body excluding digestive tract and cuticle</tissue>
    </source>
</reference>
<evidence type="ECO:0000259" key="10">
    <source>
        <dbReference type="PROSITE" id="PS51675"/>
    </source>
</evidence>
<sequence>MKQDYCYCRKASSNSLLNDTNGKDMKDMDKENLKKWITMLKHLGENVPNEISEANLSKLFNIQSQHGRKKFLSFLYGKENLKAIKTVEKEQKIKLSEERKNKPKGNIEYGLWKNSMFIKTTKQLTTSLLNNKLITAIKFNQPLIIDLAFYDHMNEKQATILARQLANCIIQNRLSPEPYNLTLCGVNFDCKKFQIFSQKIMPNILKSEFPINITSKSYLDLYPKEKLIYLTPYTRNEMRSFDHSAVYILGGIVDHGKEHPLTLAKAKRENIKTVKLPLNKCQNFKGRHALNINLVLKILLDLQKDGRQATSLSDYFRMINSLLTKHKMLD</sequence>
<dbReference type="PROSITE" id="PS51675">
    <property type="entry name" value="SAM_MT_TRM10"/>
    <property type="match status" value="1"/>
</dbReference>
<dbReference type="GO" id="GO:0005739">
    <property type="term" value="C:mitochondrion"/>
    <property type="evidence" value="ECO:0007669"/>
    <property type="project" value="UniProtKB-SubCell"/>
</dbReference>
<keyword evidence="3 11" id="KW-0808">Transferase</keyword>
<dbReference type="GO" id="GO:0032259">
    <property type="term" value="P:methylation"/>
    <property type="evidence" value="ECO:0007669"/>
    <property type="project" value="UniProtKB-KW"/>
</dbReference>
<keyword evidence="5" id="KW-0819">tRNA processing</keyword>
<dbReference type="CDD" id="cd18102">
    <property type="entry name" value="Trm10_MRRP1"/>
    <property type="match status" value="1"/>
</dbReference>
<dbReference type="InterPro" id="IPR007356">
    <property type="entry name" value="tRNA_m1G_MeTrfase_euk"/>
</dbReference>
<comment type="subcellular location">
    <subcellularLocation>
        <location evidence="1">Mitochondrion</location>
    </subcellularLocation>
</comment>
<evidence type="ECO:0000313" key="12">
    <source>
        <dbReference type="Proteomes" id="UP000326759"/>
    </source>
</evidence>
<dbReference type="PANTHER" id="PTHR13563">
    <property type="entry name" value="TRNA (GUANINE-9-) METHYLTRANSFERASE"/>
    <property type="match status" value="1"/>
</dbReference>
<evidence type="ECO:0000256" key="1">
    <source>
        <dbReference type="ARBA" id="ARBA00004173"/>
    </source>
</evidence>
<dbReference type="GO" id="GO:0008168">
    <property type="term" value="F:methyltransferase activity"/>
    <property type="evidence" value="ECO:0007669"/>
    <property type="project" value="UniProtKB-KW"/>
</dbReference>
<evidence type="ECO:0000256" key="3">
    <source>
        <dbReference type="ARBA" id="ARBA00022679"/>
    </source>
</evidence>
<keyword evidence="4" id="KW-0949">S-adenosyl-L-methionine</keyword>
<evidence type="ECO:0000256" key="6">
    <source>
        <dbReference type="ARBA" id="ARBA00022946"/>
    </source>
</evidence>
<dbReference type="GO" id="GO:0000049">
    <property type="term" value="F:tRNA binding"/>
    <property type="evidence" value="ECO:0007669"/>
    <property type="project" value="TreeGrafter"/>
</dbReference>
<dbReference type="Proteomes" id="UP000326759">
    <property type="component" value="Unassembled WGS sequence"/>
</dbReference>
<name>A0A5N5SY18_9CRUS</name>
<feature type="domain" description="SAM-dependent MTase TRM10-type" evidence="10">
    <location>
        <begin position="129"/>
        <end position="330"/>
    </location>
</feature>
<dbReference type="EMBL" id="SEYY01018954">
    <property type="protein sequence ID" value="KAB7498825.1"/>
    <property type="molecule type" value="Genomic_DNA"/>
</dbReference>
<evidence type="ECO:0000256" key="4">
    <source>
        <dbReference type="ARBA" id="ARBA00022691"/>
    </source>
</evidence>
<evidence type="ECO:0000256" key="8">
    <source>
        <dbReference type="ARBA" id="ARBA00023128"/>
    </source>
</evidence>
<keyword evidence="7" id="KW-0175">Coiled coil</keyword>
<evidence type="ECO:0000256" key="5">
    <source>
        <dbReference type="ARBA" id="ARBA00022694"/>
    </source>
</evidence>
<organism evidence="11 12">
    <name type="scientific">Armadillidium nasatum</name>
    <dbReference type="NCBI Taxonomy" id="96803"/>
    <lineage>
        <taxon>Eukaryota</taxon>
        <taxon>Metazoa</taxon>
        <taxon>Ecdysozoa</taxon>
        <taxon>Arthropoda</taxon>
        <taxon>Crustacea</taxon>
        <taxon>Multicrustacea</taxon>
        <taxon>Malacostraca</taxon>
        <taxon>Eumalacostraca</taxon>
        <taxon>Peracarida</taxon>
        <taxon>Isopoda</taxon>
        <taxon>Oniscidea</taxon>
        <taxon>Crinocheta</taxon>
        <taxon>Armadillidiidae</taxon>
        <taxon>Armadillidium</taxon>
    </lineage>
</organism>
<evidence type="ECO:0000256" key="9">
    <source>
        <dbReference type="ARBA" id="ARBA00029803"/>
    </source>
</evidence>
<keyword evidence="8" id="KW-0496">Mitochondrion</keyword>
<evidence type="ECO:0000313" key="11">
    <source>
        <dbReference type="EMBL" id="KAB7498825.1"/>
    </source>
</evidence>
<dbReference type="InterPro" id="IPR028564">
    <property type="entry name" value="MT_TRM10-typ"/>
</dbReference>
<keyword evidence="12" id="KW-1185">Reference proteome</keyword>